<proteinExistence type="predicted"/>
<dbReference type="KEGG" id="stri:C7M71_014205"/>
<dbReference type="EMBL" id="CP031264">
    <property type="protein sequence ID" value="AXI78413.1"/>
    <property type="molecule type" value="Genomic_DNA"/>
</dbReference>
<gene>
    <name evidence="1" type="ORF">C7M71_014205</name>
</gene>
<dbReference type="Proteomes" id="UP000249340">
    <property type="component" value="Chromosome"/>
</dbReference>
<evidence type="ECO:0000313" key="1">
    <source>
        <dbReference type="EMBL" id="AXI78413.1"/>
    </source>
</evidence>
<organism evidence="1 2">
    <name type="scientific">Peterkaempfera bronchialis</name>
    <dbReference type="NCBI Taxonomy" id="2126346"/>
    <lineage>
        <taxon>Bacteria</taxon>
        <taxon>Bacillati</taxon>
        <taxon>Actinomycetota</taxon>
        <taxon>Actinomycetes</taxon>
        <taxon>Kitasatosporales</taxon>
        <taxon>Streptomycetaceae</taxon>
        <taxon>Peterkaempfera</taxon>
    </lineage>
</organism>
<reference evidence="2" key="1">
    <citation type="submission" date="2018-07" db="EMBL/GenBank/DDBJ databases">
        <title>Streptacidiphilus bronchialis DSM 106435 chromosome.</title>
        <authorList>
            <person name="Batra D."/>
            <person name="Gulvik C.A."/>
        </authorList>
    </citation>
    <scope>NUCLEOTIDE SEQUENCE [LARGE SCALE GENOMIC DNA]</scope>
    <source>
        <strain evidence="2">DSM 106435</strain>
    </source>
</reference>
<evidence type="ECO:0000313" key="2">
    <source>
        <dbReference type="Proteomes" id="UP000249340"/>
    </source>
</evidence>
<sequence>MTTGSPGELLRLAARLRRLAEDMDGCAQHLGAEAAPADLRRRLRRHLRSALAGADRLRHASAATEAYAHRLAAVLDHRAELAEAARRRRWAAHRRMAVAVPAGAVAR</sequence>
<keyword evidence="2" id="KW-1185">Reference proteome</keyword>
<dbReference type="AlphaFoldDB" id="A0A345SXF8"/>
<name>A0A345SXF8_9ACTN</name>
<protein>
    <submittedName>
        <fullName evidence="1">Uncharacterized protein</fullName>
    </submittedName>
</protein>
<dbReference type="RefSeq" id="WP_111492052.1">
    <property type="nucleotide sequence ID" value="NZ_CP031264.1"/>
</dbReference>
<accession>A0A345SXF8</accession>